<proteinExistence type="predicted"/>
<evidence type="ECO:0000313" key="1">
    <source>
        <dbReference type="EMBL" id="MBB4118472.1"/>
    </source>
</evidence>
<organism evidence="1 2">
    <name type="scientific">Mesonia hippocampi</name>
    <dbReference type="NCBI Taxonomy" id="1628250"/>
    <lineage>
        <taxon>Bacteria</taxon>
        <taxon>Pseudomonadati</taxon>
        <taxon>Bacteroidota</taxon>
        <taxon>Flavobacteriia</taxon>
        <taxon>Flavobacteriales</taxon>
        <taxon>Flavobacteriaceae</taxon>
        <taxon>Mesonia</taxon>
    </lineage>
</organism>
<protein>
    <submittedName>
        <fullName evidence="1">GLPGLI family protein</fullName>
    </submittedName>
</protein>
<dbReference type="NCBIfam" id="TIGR01200">
    <property type="entry name" value="GLPGLI"/>
    <property type="match status" value="1"/>
</dbReference>
<dbReference type="Pfam" id="PF09697">
    <property type="entry name" value="Porph_ging"/>
    <property type="match status" value="1"/>
</dbReference>
<comment type="caution">
    <text evidence="1">The sequence shown here is derived from an EMBL/GenBank/DDBJ whole genome shotgun (WGS) entry which is preliminary data.</text>
</comment>
<dbReference type="RefSeq" id="WP_183476584.1">
    <property type="nucleotide sequence ID" value="NZ_JACIFO010000002.1"/>
</dbReference>
<reference evidence="1 2" key="1">
    <citation type="submission" date="2020-08" db="EMBL/GenBank/DDBJ databases">
        <title>Genomic Encyclopedia of Type Strains, Phase IV (KMG-IV): sequencing the most valuable type-strain genomes for metagenomic binning, comparative biology and taxonomic classification.</title>
        <authorList>
            <person name="Goeker M."/>
        </authorList>
    </citation>
    <scope>NUCLEOTIDE SEQUENCE [LARGE SCALE GENOMIC DNA]</scope>
    <source>
        <strain evidence="1 2">DSM 29568</strain>
    </source>
</reference>
<dbReference type="AlphaFoldDB" id="A0A840EGS6"/>
<accession>A0A840EGS6</accession>
<name>A0A840EGS6_9FLAO</name>
<keyword evidence="2" id="KW-1185">Reference proteome</keyword>
<sequence>MLVKNLYLKFILSLFFVNSITNETIQAQDDYKITYAITSIKSQKDINEASDRIKSFYKQVVEYTRNINYTLVVNKKESYFENSDFLTNTNNTPLDDILKKSALRFPNFNENVYVNYLDDYIVFTKKLLGKDFTIKQVPCNFNWDIKKDTRKILGLNVKKAEGFYFNPVLKEKIKVIAWFAPSIPLQSGPDIFMGLPGLIMEVDLKGAIVTVKKIEQIKSGQIKPEKTKNILTQEEYEKQIKALNKKFLDE</sequence>
<evidence type="ECO:0000313" key="2">
    <source>
        <dbReference type="Proteomes" id="UP000553034"/>
    </source>
</evidence>
<dbReference type="InterPro" id="IPR005901">
    <property type="entry name" value="GLPGLI"/>
</dbReference>
<dbReference type="EMBL" id="JACIFO010000002">
    <property type="protein sequence ID" value="MBB4118472.1"/>
    <property type="molecule type" value="Genomic_DNA"/>
</dbReference>
<dbReference type="Proteomes" id="UP000553034">
    <property type="component" value="Unassembled WGS sequence"/>
</dbReference>
<gene>
    <name evidence="1" type="ORF">GGR32_000746</name>
</gene>